<evidence type="ECO:0000313" key="2">
    <source>
        <dbReference type="Proteomes" id="UP000292120"/>
    </source>
</evidence>
<accession>A0A4V2JFW8</accession>
<dbReference type="RefSeq" id="WP_130967110.1">
    <property type="nucleotide sequence ID" value="NZ_SIXI01000002.1"/>
</dbReference>
<reference evidence="1 2" key="1">
    <citation type="submission" date="2019-02" db="EMBL/GenBank/DDBJ databases">
        <title>Aquabacterium sp. strain KMB7.</title>
        <authorList>
            <person name="Chen W.-M."/>
        </authorList>
    </citation>
    <scope>NUCLEOTIDE SEQUENCE [LARGE SCALE GENOMIC DNA]</scope>
    <source>
        <strain evidence="1 2">KMB7</strain>
    </source>
</reference>
<name>A0A4V2JFW8_9BURK</name>
<proteinExistence type="predicted"/>
<dbReference type="InterPro" id="IPR005358">
    <property type="entry name" value="Puta_zinc/iron-chelating_dom"/>
</dbReference>
<evidence type="ECO:0000313" key="1">
    <source>
        <dbReference type="EMBL" id="TBO32896.1"/>
    </source>
</evidence>
<dbReference type="Pfam" id="PF03692">
    <property type="entry name" value="CxxCxxCC"/>
    <property type="match status" value="1"/>
</dbReference>
<dbReference type="AlphaFoldDB" id="A0A4V2JFW8"/>
<dbReference type="OrthoDB" id="196483at2"/>
<comment type="caution">
    <text evidence="1">The sequence shown here is derived from an EMBL/GenBank/DDBJ whole genome shotgun (WGS) entry which is preliminary data.</text>
</comment>
<sequence length="109" mass="11399">MSEHAGSFDCQACGACCAYFRVSFHWSEADDGPGGTVPVALTEPVGLHLRCMKGTGARPARCVALSGTVGQQVGCTIYPLRSSSCQELAPGDPKCLQARAHHGLPIQPD</sequence>
<gene>
    <name evidence="1" type="ORF">EYS42_06955</name>
</gene>
<keyword evidence="2" id="KW-1185">Reference proteome</keyword>
<dbReference type="EMBL" id="SIXI01000002">
    <property type="protein sequence ID" value="TBO32896.1"/>
    <property type="molecule type" value="Genomic_DNA"/>
</dbReference>
<dbReference type="Proteomes" id="UP000292120">
    <property type="component" value="Unassembled WGS sequence"/>
</dbReference>
<protein>
    <submittedName>
        <fullName evidence="1">YkgJ family cysteine cluster protein</fullName>
    </submittedName>
</protein>
<organism evidence="1 2">
    <name type="scientific">Aquabacterium lacunae</name>
    <dbReference type="NCBI Taxonomy" id="2528630"/>
    <lineage>
        <taxon>Bacteria</taxon>
        <taxon>Pseudomonadati</taxon>
        <taxon>Pseudomonadota</taxon>
        <taxon>Betaproteobacteria</taxon>
        <taxon>Burkholderiales</taxon>
        <taxon>Aquabacterium</taxon>
    </lineage>
</organism>